<reference evidence="1 2" key="1">
    <citation type="journal article" date="2017" name="Genome Biol.">
        <title>New reference genome sequences of hot pepper reveal the massive evolution of plant disease-resistance genes by retroduplication.</title>
        <authorList>
            <person name="Kim S."/>
            <person name="Park J."/>
            <person name="Yeom S.I."/>
            <person name="Kim Y.M."/>
            <person name="Seo E."/>
            <person name="Kim K.T."/>
            <person name="Kim M.S."/>
            <person name="Lee J.M."/>
            <person name="Cheong K."/>
            <person name="Shin H.S."/>
            <person name="Kim S.B."/>
            <person name="Han K."/>
            <person name="Lee J."/>
            <person name="Park M."/>
            <person name="Lee H.A."/>
            <person name="Lee H.Y."/>
            <person name="Lee Y."/>
            <person name="Oh S."/>
            <person name="Lee J.H."/>
            <person name="Choi E."/>
            <person name="Choi E."/>
            <person name="Lee S.E."/>
            <person name="Jeon J."/>
            <person name="Kim H."/>
            <person name="Choi G."/>
            <person name="Song H."/>
            <person name="Lee J."/>
            <person name="Lee S.C."/>
            <person name="Kwon J.K."/>
            <person name="Lee H.Y."/>
            <person name="Koo N."/>
            <person name="Hong Y."/>
            <person name="Kim R.W."/>
            <person name="Kang W.H."/>
            <person name="Huh J.H."/>
            <person name="Kang B.C."/>
            <person name="Yang T.J."/>
            <person name="Lee Y.H."/>
            <person name="Bennetzen J.L."/>
            <person name="Choi D."/>
        </authorList>
    </citation>
    <scope>NUCLEOTIDE SEQUENCE [LARGE SCALE GENOMIC DNA]</scope>
    <source>
        <strain evidence="2">cv. PBC81</strain>
    </source>
</reference>
<protein>
    <submittedName>
        <fullName evidence="1">Uncharacterized protein</fullName>
    </submittedName>
</protein>
<proteinExistence type="predicted"/>
<comment type="caution">
    <text evidence="1">The sequence shown here is derived from an EMBL/GenBank/DDBJ whole genome shotgun (WGS) entry which is preliminary data.</text>
</comment>
<keyword evidence="2" id="KW-1185">Reference proteome</keyword>
<reference evidence="2" key="2">
    <citation type="journal article" date="2017" name="J. Anim. Genet.">
        <title>Multiple reference genome sequences of hot pepper reveal the massive evolution of plant disease resistance genes by retroduplication.</title>
        <authorList>
            <person name="Kim S."/>
            <person name="Park J."/>
            <person name="Yeom S.-I."/>
            <person name="Kim Y.-M."/>
            <person name="Seo E."/>
            <person name="Kim K.-T."/>
            <person name="Kim M.-S."/>
            <person name="Lee J.M."/>
            <person name="Cheong K."/>
            <person name="Shin H.-S."/>
            <person name="Kim S.-B."/>
            <person name="Han K."/>
            <person name="Lee J."/>
            <person name="Park M."/>
            <person name="Lee H.-A."/>
            <person name="Lee H.-Y."/>
            <person name="Lee Y."/>
            <person name="Oh S."/>
            <person name="Lee J.H."/>
            <person name="Choi E."/>
            <person name="Choi E."/>
            <person name="Lee S.E."/>
            <person name="Jeon J."/>
            <person name="Kim H."/>
            <person name="Choi G."/>
            <person name="Song H."/>
            <person name="Lee J."/>
            <person name="Lee S.-C."/>
            <person name="Kwon J.-K."/>
            <person name="Lee H.-Y."/>
            <person name="Koo N."/>
            <person name="Hong Y."/>
            <person name="Kim R.W."/>
            <person name="Kang W.-H."/>
            <person name="Huh J.H."/>
            <person name="Kang B.-C."/>
            <person name="Yang T.-J."/>
            <person name="Lee Y.-H."/>
            <person name="Bennetzen J.L."/>
            <person name="Choi D."/>
        </authorList>
    </citation>
    <scope>NUCLEOTIDE SEQUENCE [LARGE SCALE GENOMIC DNA]</scope>
    <source>
        <strain evidence="2">cv. PBC81</strain>
    </source>
</reference>
<organism evidence="1 2">
    <name type="scientific">Capsicum baccatum</name>
    <name type="common">Peruvian pepper</name>
    <dbReference type="NCBI Taxonomy" id="33114"/>
    <lineage>
        <taxon>Eukaryota</taxon>
        <taxon>Viridiplantae</taxon>
        <taxon>Streptophyta</taxon>
        <taxon>Embryophyta</taxon>
        <taxon>Tracheophyta</taxon>
        <taxon>Spermatophyta</taxon>
        <taxon>Magnoliopsida</taxon>
        <taxon>eudicotyledons</taxon>
        <taxon>Gunneridae</taxon>
        <taxon>Pentapetalae</taxon>
        <taxon>asterids</taxon>
        <taxon>lamiids</taxon>
        <taxon>Solanales</taxon>
        <taxon>Solanaceae</taxon>
        <taxon>Solanoideae</taxon>
        <taxon>Capsiceae</taxon>
        <taxon>Capsicum</taxon>
    </lineage>
</organism>
<gene>
    <name evidence="1" type="ORF">CQW23_35700</name>
</gene>
<dbReference type="EMBL" id="MLFT02010871">
    <property type="protein sequence ID" value="PHT24599.1"/>
    <property type="molecule type" value="Genomic_DNA"/>
</dbReference>
<name>A0A2G2UV31_CAPBA</name>
<accession>A0A2G2UV31</accession>
<dbReference type="AlphaFoldDB" id="A0A2G2UV31"/>
<evidence type="ECO:0000313" key="1">
    <source>
        <dbReference type="EMBL" id="PHT24599.1"/>
    </source>
</evidence>
<dbReference type="Proteomes" id="UP000224567">
    <property type="component" value="Unassembled WGS sequence"/>
</dbReference>
<evidence type="ECO:0000313" key="2">
    <source>
        <dbReference type="Proteomes" id="UP000224567"/>
    </source>
</evidence>
<sequence length="92" mass="10573">MKQPRDMDVFSVADIYYEDKKELSIEKQPTVEPLSAVLLNFEREEVAECEETVCALTGIRSYSHTHKKLDLDLKHRPSPTVKTSIEEPPVLE</sequence>